<evidence type="ECO:0000256" key="9">
    <source>
        <dbReference type="ARBA" id="ARBA00023224"/>
    </source>
</evidence>
<keyword evidence="6 10" id="KW-1133">Transmembrane helix</keyword>
<comment type="subcellular location">
    <subcellularLocation>
        <location evidence="1">Cell membrane</location>
        <topology evidence="1">Multi-pass membrane protein</topology>
    </subcellularLocation>
</comment>
<keyword evidence="12" id="KW-1185">Reference proteome</keyword>
<feature type="transmembrane region" description="Helical" evidence="10">
    <location>
        <begin position="60"/>
        <end position="78"/>
    </location>
</feature>
<evidence type="ECO:0000256" key="1">
    <source>
        <dbReference type="ARBA" id="ARBA00004651"/>
    </source>
</evidence>
<evidence type="ECO:0000256" key="4">
    <source>
        <dbReference type="ARBA" id="ARBA00022692"/>
    </source>
</evidence>
<evidence type="ECO:0000256" key="10">
    <source>
        <dbReference type="SAM" id="Phobius"/>
    </source>
</evidence>
<keyword evidence="3" id="KW-0716">Sensory transduction</keyword>
<sequence length="96" mass="11257">MVFNIFIFCYIGEIIQEQGNRIGEKVYMTEWYRLPHKTSLGLVMIISRSNMVVKITAGKFIQISIATFGAMYIGMYYTSNFSRHVKIINLKFRFDI</sequence>
<keyword evidence="2" id="KW-1003">Cell membrane</keyword>
<evidence type="ECO:0000313" key="12">
    <source>
        <dbReference type="Proteomes" id="UP000655588"/>
    </source>
</evidence>
<gene>
    <name evidence="11" type="ORF">E2986_11714</name>
</gene>
<dbReference type="PANTHER" id="PTHR21137:SF35">
    <property type="entry name" value="ODORANT RECEPTOR 19A-RELATED"/>
    <property type="match status" value="1"/>
</dbReference>
<dbReference type="GO" id="GO:0005886">
    <property type="term" value="C:plasma membrane"/>
    <property type="evidence" value="ECO:0007669"/>
    <property type="project" value="UniProtKB-SubCell"/>
</dbReference>
<dbReference type="PANTHER" id="PTHR21137">
    <property type="entry name" value="ODORANT RECEPTOR"/>
    <property type="match status" value="1"/>
</dbReference>
<keyword evidence="8" id="KW-0675">Receptor</keyword>
<proteinExistence type="predicted"/>
<keyword evidence="9" id="KW-0807">Transducer</keyword>
<evidence type="ECO:0000256" key="2">
    <source>
        <dbReference type="ARBA" id="ARBA00022475"/>
    </source>
</evidence>
<dbReference type="Pfam" id="PF02949">
    <property type="entry name" value="7tm_6"/>
    <property type="match status" value="1"/>
</dbReference>
<evidence type="ECO:0000256" key="7">
    <source>
        <dbReference type="ARBA" id="ARBA00023136"/>
    </source>
</evidence>
<dbReference type="GO" id="GO:0004984">
    <property type="term" value="F:olfactory receptor activity"/>
    <property type="evidence" value="ECO:0007669"/>
    <property type="project" value="InterPro"/>
</dbReference>
<protein>
    <submittedName>
        <fullName evidence="11">Uncharacterized protein</fullName>
    </submittedName>
</protein>
<keyword evidence="7 10" id="KW-0472">Membrane</keyword>
<evidence type="ECO:0000256" key="5">
    <source>
        <dbReference type="ARBA" id="ARBA00022725"/>
    </source>
</evidence>
<evidence type="ECO:0000256" key="6">
    <source>
        <dbReference type="ARBA" id="ARBA00022989"/>
    </source>
</evidence>
<dbReference type="AlphaFoldDB" id="A0A833RW21"/>
<accession>A0A833RW21</accession>
<keyword evidence="5" id="KW-0552">Olfaction</keyword>
<name>A0A833RW21_9HYME</name>
<dbReference type="EMBL" id="WNWW01000455">
    <property type="protein sequence ID" value="KAF3424635.1"/>
    <property type="molecule type" value="Genomic_DNA"/>
</dbReference>
<dbReference type="Proteomes" id="UP000655588">
    <property type="component" value="Unassembled WGS sequence"/>
</dbReference>
<organism evidence="11 12">
    <name type="scientific">Frieseomelitta varia</name>
    <dbReference type="NCBI Taxonomy" id="561572"/>
    <lineage>
        <taxon>Eukaryota</taxon>
        <taxon>Metazoa</taxon>
        <taxon>Ecdysozoa</taxon>
        <taxon>Arthropoda</taxon>
        <taxon>Hexapoda</taxon>
        <taxon>Insecta</taxon>
        <taxon>Pterygota</taxon>
        <taxon>Neoptera</taxon>
        <taxon>Endopterygota</taxon>
        <taxon>Hymenoptera</taxon>
        <taxon>Apocrita</taxon>
        <taxon>Aculeata</taxon>
        <taxon>Apoidea</taxon>
        <taxon>Anthophila</taxon>
        <taxon>Apidae</taxon>
        <taxon>Frieseomelitta</taxon>
    </lineage>
</organism>
<keyword evidence="4 10" id="KW-0812">Transmembrane</keyword>
<dbReference type="InterPro" id="IPR004117">
    <property type="entry name" value="7tm6_olfct_rcpt"/>
</dbReference>
<reference evidence="11" key="1">
    <citation type="submission" date="2019-11" db="EMBL/GenBank/DDBJ databases">
        <title>The nuclear and mitochondrial genomes of Frieseomelitta varia - a highly eusocial stingless bee (Meliponini) with a permanently sterile worker caste.</title>
        <authorList>
            <person name="Freitas F.C.P."/>
            <person name="Lourenco A.P."/>
            <person name="Nunes F.M.F."/>
            <person name="Paschoal A.R."/>
            <person name="Abreu F.C.P."/>
            <person name="Barbin F.O."/>
            <person name="Bataglia L."/>
            <person name="Cardoso-Junior C.A.M."/>
            <person name="Cervoni M.S."/>
            <person name="Silva S.R."/>
            <person name="Dalarmi F."/>
            <person name="Del Lama M.A."/>
            <person name="Depintor T.S."/>
            <person name="Ferreira K.M."/>
            <person name="Goria P.S."/>
            <person name="Jaskot M.C."/>
            <person name="Lago D.C."/>
            <person name="Luna-Lucena D."/>
            <person name="Moda L.M."/>
            <person name="Nascimento L."/>
            <person name="Pedrino M."/>
            <person name="Rabico F.O."/>
            <person name="Sanches F.C."/>
            <person name="Santos D.E."/>
            <person name="Santos C.G."/>
            <person name="Vieira J."/>
            <person name="Lopes T.F."/>
            <person name="Barchuk A.R."/>
            <person name="Hartfelder K."/>
            <person name="Simoes Z.L.P."/>
            <person name="Bitondi M.M.G."/>
            <person name="Pinheiro D.G."/>
        </authorList>
    </citation>
    <scope>NUCLEOTIDE SEQUENCE</scope>
    <source>
        <strain evidence="11">USP_RPSP 00005682</strain>
        <tissue evidence="11">Whole individual</tissue>
    </source>
</reference>
<evidence type="ECO:0000256" key="3">
    <source>
        <dbReference type="ARBA" id="ARBA00022606"/>
    </source>
</evidence>
<dbReference type="GO" id="GO:0007165">
    <property type="term" value="P:signal transduction"/>
    <property type="evidence" value="ECO:0007669"/>
    <property type="project" value="UniProtKB-KW"/>
</dbReference>
<evidence type="ECO:0000313" key="11">
    <source>
        <dbReference type="EMBL" id="KAF3424635.1"/>
    </source>
</evidence>
<dbReference type="GO" id="GO:0005549">
    <property type="term" value="F:odorant binding"/>
    <property type="evidence" value="ECO:0007669"/>
    <property type="project" value="InterPro"/>
</dbReference>
<comment type="caution">
    <text evidence="11">The sequence shown here is derived from an EMBL/GenBank/DDBJ whole genome shotgun (WGS) entry which is preliminary data.</text>
</comment>
<evidence type="ECO:0000256" key="8">
    <source>
        <dbReference type="ARBA" id="ARBA00023170"/>
    </source>
</evidence>